<evidence type="ECO:0000313" key="2">
    <source>
        <dbReference type="EMBL" id="EFC44346.1"/>
    </source>
</evidence>
<dbReference type="Proteomes" id="UP000006671">
    <property type="component" value="Unassembled WGS sequence"/>
</dbReference>
<keyword evidence="3" id="KW-1185">Reference proteome</keyword>
<feature type="compositionally biased region" description="Low complexity" evidence="1">
    <location>
        <begin position="96"/>
        <end position="119"/>
    </location>
</feature>
<protein>
    <submittedName>
        <fullName evidence="2">Predicted protein</fullName>
    </submittedName>
</protein>
<dbReference type="RefSeq" id="XP_002677090.1">
    <property type="nucleotide sequence ID" value="XM_002677044.1"/>
</dbReference>
<reference evidence="2 3" key="1">
    <citation type="journal article" date="2010" name="Cell">
        <title>The genome of Naegleria gruberi illuminates early eukaryotic versatility.</title>
        <authorList>
            <person name="Fritz-Laylin L.K."/>
            <person name="Prochnik S.E."/>
            <person name="Ginger M.L."/>
            <person name="Dacks J.B."/>
            <person name="Carpenter M.L."/>
            <person name="Field M.C."/>
            <person name="Kuo A."/>
            <person name="Paredez A."/>
            <person name="Chapman J."/>
            <person name="Pham J."/>
            <person name="Shu S."/>
            <person name="Neupane R."/>
            <person name="Cipriano M."/>
            <person name="Mancuso J."/>
            <person name="Tu H."/>
            <person name="Salamov A."/>
            <person name="Lindquist E."/>
            <person name="Shapiro H."/>
            <person name="Lucas S."/>
            <person name="Grigoriev I.V."/>
            <person name="Cande W.Z."/>
            <person name="Fulton C."/>
            <person name="Rokhsar D.S."/>
            <person name="Dawson S.C."/>
        </authorList>
    </citation>
    <scope>NUCLEOTIDE SEQUENCE [LARGE SCALE GENOMIC DNA]</scope>
    <source>
        <strain evidence="2 3">NEG-M</strain>
    </source>
</reference>
<dbReference type="EMBL" id="GG738868">
    <property type="protein sequence ID" value="EFC44346.1"/>
    <property type="molecule type" value="Genomic_DNA"/>
</dbReference>
<dbReference type="KEGG" id="ngr:NAEGRDRAFT_79740"/>
<dbReference type="InParanoid" id="D2VFC5"/>
<gene>
    <name evidence="2" type="ORF">NAEGRDRAFT_79740</name>
</gene>
<feature type="region of interest" description="Disordered" evidence="1">
    <location>
        <begin position="96"/>
        <end position="143"/>
    </location>
</feature>
<accession>D2VFC5</accession>
<sequence length="900" mass="103631">MGQSQLSRDSQNNQSDNDYYQPNNNTNNNNNPEQQDDNVSITSDNSQQQQHDDNIKQINRLYGWSMIESMNSSHHSLTPRNNNNNTTRLRYLQNNNQQQQQQQFPPTTTTTTSKNQTSPRFGAKKQSHSSDNLEAGKEKERRGVGSVYDGISGVEFDSVEEQERQRELEELLASSASTTSSILNENDITMMNNNNNLNNDNSNNNRVRRSMAIHTGKHYSISLGNAIHERLQKELKNHDEAQNNEKGFSAPIGNENSIDNYYRERSAERGSTRMHHRRSSSIDSNISNMINNEMLSVNNQITTLSPPNQPSELIAGSLVHEMTFIEEELDPVEKASWNEKHRDIAELWNSIPKSYHAGINRVYNKLKIRFKNDIDVSDYQIRQMAIDLGFPNFLYEYMFSKLERTVFSLLHDEYILKKKKNKNRRNLPKRPSSSATKNEYITTKNVTPDIPNVTAVLQSHVVEFKTLPSSPALPRTELLNRLFNDEDVHRQEPNRLLSSFDEYININQDMVFEKGLKIKLIITEVGKSPGRIRTAASPIISRLKVFDQFGWFHTSFSIGNLRFDWTNSGYCAVTTVKSATSLLAITVKEISTLRELESIIKLLSIEISRWNRNFSYTNLKGNISKETGSCQTFTVEMMKIMGVSDLSFAGNNSIHNFLQDLLTKGDPITKFSMNEEFKKKYTDLIDTKIEQCKAVTVVSSRELLLAQNSVAESSTTSDEDVLGQAFAQQQQAHFEIKKQQSAKVKRWEHFKSQYFTSNKKHIIFNSHRELDYFVLYLKELDEKFNETQECGLLNAFDRGYWLRYSSAVSVMQRIQQRKKQRENARSKLGFSDPLKLSKEEQEEYIRVKRDLEICQPLIEDDQFKCAFGDPSQSRSLFIANTKREDVLTIQKDLQVGSLKL</sequence>
<proteinExistence type="predicted"/>
<dbReference type="GeneID" id="8848240"/>
<feature type="compositionally biased region" description="Polar residues" evidence="1">
    <location>
        <begin position="1"/>
        <end position="15"/>
    </location>
</feature>
<feature type="compositionally biased region" description="Low complexity" evidence="1">
    <location>
        <begin position="16"/>
        <end position="33"/>
    </location>
</feature>
<dbReference type="VEuPathDB" id="AmoebaDB:NAEGRDRAFT_79740"/>
<dbReference type="AlphaFoldDB" id="D2VFC5"/>
<feature type="region of interest" description="Disordered" evidence="1">
    <location>
        <begin position="1"/>
        <end position="52"/>
    </location>
</feature>
<feature type="compositionally biased region" description="Basic and acidic residues" evidence="1">
    <location>
        <begin position="134"/>
        <end position="143"/>
    </location>
</feature>
<dbReference type="OrthoDB" id="10380265at2759"/>
<evidence type="ECO:0000313" key="3">
    <source>
        <dbReference type="Proteomes" id="UP000006671"/>
    </source>
</evidence>
<evidence type="ECO:0000256" key="1">
    <source>
        <dbReference type="SAM" id="MobiDB-lite"/>
    </source>
</evidence>
<name>D2VFC5_NAEGR</name>
<organism evidence="3">
    <name type="scientific">Naegleria gruberi</name>
    <name type="common">Amoeba</name>
    <dbReference type="NCBI Taxonomy" id="5762"/>
    <lineage>
        <taxon>Eukaryota</taxon>
        <taxon>Discoba</taxon>
        <taxon>Heterolobosea</taxon>
        <taxon>Tetramitia</taxon>
        <taxon>Eutetramitia</taxon>
        <taxon>Vahlkampfiidae</taxon>
        <taxon>Naegleria</taxon>
    </lineage>
</organism>